<dbReference type="AlphaFoldDB" id="A0A1I7VYM4"/>
<reference evidence="1 2" key="1">
    <citation type="submission" date="2012-04" db="EMBL/GenBank/DDBJ databases">
        <title>The Genome Sequence of Loa loa.</title>
        <authorList>
            <consortium name="The Broad Institute Genome Sequencing Platform"/>
            <consortium name="Broad Institute Genome Sequencing Center for Infectious Disease"/>
            <person name="Nutman T.B."/>
            <person name="Fink D.L."/>
            <person name="Russ C."/>
            <person name="Young S."/>
            <person name="Zeng Q."/>
            <person name="Gargeya S."/>
            <person name="Alvarado L."/>
            <person name="Berlin A."/>
            <person name="Chapman S.B."/>
            <person name="Chen Z."/>
            <person name="Freedman E."/>
            <person name="Gellesch M."/>
            <person name="Goldberg J."/>
            <person name="Griggs A."/>
            <person name="Gujja S."/>
            <person name="Heilman E.R."/>
            <person name="Heiman D."/>
            <person name="Howarth C."/>
            <person name="Mehta T."/>
            <person name="Neiman D."/>
            <person name="Pearson M."/>
            <person name="Roberts A."/>
            <person name="Saif S."/>
            <person name="Shea T."/>
            <person name="Shenoy N."/>
            <person name="Sisk P."/>
            <person name="Stolte C."/>
            <person name="Sykes S."/>
            <person name="White J."/>
            <person name="Yandava C."/>
            <person name="Haas B."/>
            <person name="Henn M.R."/>
            <person name="Nusbaum C."/>
            <person name="Birren B."/>
        </authorList>
    </citation>
    <scope>NUCLEOTIDE SEQUENCE [LARGE SCALE GENOMIC DNA]</scope>
</reference>
<sequence>MLNLLEVYDIESSEIRSAKTKEEPEEEPIALRTRGAKKKQMQVTTNETCKWTTGIPFNPPQKLNCENYEFYKILPTIDDRQPSFLYASPDLSVCIGEPVRIGEPVHNGELVRIGERIALGMRI</sequence>
<name>A0A1I7VYM4_LOALO</name>
<dbReference type="CTD" id="9949600"/>
<gene>
    <name evidence="1 3" type="ORF">LOAG_12137</name>
</gene>
<dbReference type="KEGG" id="loa:LOAG_12137"/>
<reference evidence="3" key="2">
    <citation type="submission" date="2016-11" db="UniProtKB">
        <authorList>
            <consortium name="WormBaseParasite"/>
        </authorList>
    </citation>
    <scope>IDENTIFICATION</scope>
</reference>
<dbReference type="EMBL" id="JH712243">
    <property type="protein sequence ID" value="EFO16368.1"/>
    <property type="molecule type" value="Genomic_DNA"/>
</dbReference>
<evidence type="ECO:0000313" key="2">
    <source>
        <dbReference type="Proteomes" id="UP000095285"/>
    </source>
</evidence>
<evidence type="ECO:0000313" key="1">
    <source>
        <dbReference type="EMBL" id="EFO16368.1"/>
    </source>
</evidence>
<dbReference type="RefSeq" id="XP_003147701.1">
    <property type="nucleotide sequence ID" value="XM_003147653.1"/>
</dbReference>
<dbReference type="OrthoDB" id="10503193at2759"/>
<organism evidence="2 3">
    <name type="scientific">Loa loa</name>
    <name type="common">Eye worm</name>
    <name type="synonym">Filaria loa</name>
    <dbReference type="NCBI Taxonomy" id="7209"/>
    <lineage>
        <taxon>Eukaryota</taxon>
        <taxon>Metazoa</taxon>
        <taxon>Ecdysozoa</taxon>
        <taxon>Nematoda</taxon>
        <taxon>Chromadorea</taxon>
        <taxon>Rhabditida</taxon>
        <taxon>Spirurina</taxon>
        <taxon>Spiruromorpha</taxon>
        <taxon>Filarioidea</taxon>
        <taxon>Onchocercidae</taxon>
        <taxon>Loa</taxon>
    </lineage>
</organism>
<dbReference type="GeneID" id="9949600"/>
<accession>A0A1I7VYM4</accession>
<dbReference type="WBParaSite" id="EN70_7720">
    <property type="protein sequence ID" value="EN70_7720"/>
    <property type="gene ID" value="EN70_7720"/>
</dbReference>
<proteinExistence type="predicted"/>
<evidence type="ECO:0000313" key="3">
    <source>
        <dbReference type="WBParaSite" id="EN70_7720"/>
    </source>
</evidence>
<protein>
    <submittedName>
        <fullName evidence="3">Lipoyl-binding domain-containing protein</fullName>
    </submittedName>
</protein>
<keyword evidence="2" id="KW-1185">Reference proteome</keyword>
<accession>A0A1S0TNA1</accession>
<dbReference type="Proteomes" id="UP000095285">
    <property type="component" value="Unassembled WGS sequence"/>
</dbReference>